<reference evidence="9 10" key="1">
    <citation type="submission" date="2021-01" db="EMBL/GenBank/DDBJ databases">
        <title>Whole genome shotgun sequence of Asanoa iriomotensis NBRC 100142.</title>
        <authorList>
            <person name="Komaki H."/>
            <person name="Tamura T."/>
        </authorList>
    </citation>
    <scope>NUCLEOTIDE SEQUENCE [LARGE SCALE GENOMIC DNA]</scope>
    <source>
        <strain evidence="9 10">NBRC 100142</strain>
    </source>
</reference>
<evidence type="ECO:0000313" key="10">
    <source>
        <dbReference type="Proteomes" id="UP000624325"/>
    </source>
</evidence>
<evidence type="ECO:0000259" key="8">
    <source>
        <dbReference type="Pfam" id="PF02771"/>
    </source>
</evidence>
<keyword evidence="5" id="KW-0560">Oxidoreductase</keyword>
<protein>
    <submittedName>
        <fullName evidence="9">Acyl-CoA dehydrogenase</fullName>
    </submittedName>
</protein>
<dbReference type="SUPFAM" id="SSF56645">
    <property type="entry name" value="Acyl-CoA dehydrogenase NM domain-like"/>
    <property type="match status" value="1"/>
</dbReference>
<evidence type="ECO:0000256" key="2">
    <source>
        <dbReference type="ARBA" id="ARBA00009347"/>
    </source>
</evidence>
<dbReference type="InterPro" id="IPR013786">
    <property type="entry name" value="AcylCoA_DH/ox_N"/>
</dbReference>
<dbReference type="InterPro" id="IPR046373">
    <property type="entry name" value="Acyl-CoA_Oxase/DH_mid-dom_sf"/>
</dbReference>
<name>A0ABQ4C5C7_9ACTN</name>
<dbReference type="Pfam" id="PF02771">
    <property type="entry name" value="Acyl-CoA_dh_N"/>
    <property type="match status" value="1"/>
</dbReference>
<comment type="cofactor">
    <cofactor evidence="1 5">
        <name>FAD</name>
        <dbReference type="ChEBI" id="CHEBI:57692"/>
    </cofactor>
</comment>
<accession>A0ABQ4C5C7</accession>
<dbReference type="InterPro" id="IPR037069">
    <property type="entry name" value="AcylCoA_DH/ox_N_sf"/>
</dbReference>
<dbReference type="EMBL" id="BONC01000023">
    <property type="protein sequence ID" value="GIF57475.1"/>
    <property type="molecule type" value="Genomic_DNA"/>
</dbReference>
<comment type="similarity">
    <text evidence="2 5">Belongs to the acyl-CoA dehydrogenase family.</text>
</comment>
<feature type="domain" description="Acyl-CoA oxidase/dehydrogenase middle" evidence="7">
    <location>
        <begin position="123"/>
        <end position="220"/>
    </location>
</feature>
<evidence type="ECO:0000256" key="5">
    <source>
        <dbReference type="RuleBase" id="RU362125"/>
    </source>
</evidence>
<dbReference type="Gene3D" id="2.40.110.10">
    <property type="entry name" value="Butyryl-CoA Dehydrogenase, subunit A, domain 2"/>
    <property type="match status" value="1"/>
</dbReference>
<keyword evidence="4 5" id="KW-0274">FAD</keyword>
<dbReference type="Proteomes" id="UP000624325">
    <property type="component" value="Unassembled WGS sequence"/>
</dbReference>
<organism evidence="9 10">
    <name type="scientific">Asanoa iriomotensis</name>
    <dbReference type="NCBI Taxonomy" id="234613"/>
    <lineage>
        <taxon>Bacteria</taxon>
        <taxon>Bacillati</taxon>
        <taxon>Actinomycetota</taxon>
        <taxon>Actinomycetes</taxon>
        <taxon>Micromonosporales</taxon>
        <taxon>Micromonosporaceae</taxon>
        <taxon>Asanoa</taxon>
    </lineage>
</organism>
<sequence length="388" mass="42523">MDFNLSETQLALRESTRQLCQGFDSPYWRRIDEEKIFPEEFAKACVAAGLPGTMLPVELDGVGLGVTEAAIVLQEIAASNGGLDACSVVHMGMFGLNPILVHGNEEQKRKYLPAAARGELDSCFLVTEPDAGVDTTRITTTARREGDTYVVNGRKVWISRAAQAEYGLLLCRTEPYSAVERKTDGMTLLFIPMRVPEVIITEIPKMGRNGVSSNEVVIDELRVPVSCRIGEEGHGFRHLLDGINPERIMIAAEAVGLGLNVVLRAAAYARDRVVFGRPIGQNQGVQLPLADAYSQLKLAELATYEAAWRYDSGLDCGAQANIAKLRATEAAHYAVNVAFETFGGYGYAKEYDIERFYRQLPLTRVAPVTNNLTKAFIATQVLGLPKSY</sequence>
<dbReference type="Gene3D" id="1.20.140.10">
    <property type="entry name" value="Butyryl-CoA Dehydrogenase, subunit A, domain 3"/>
    <property type="match status" value="1"/>
</dbReference>
<keyword evidence="10" id="KW-1185">Reference proteome</keyword>
<evidence type="ECO:0000256" key="4">
    <source>
        <dbReference type="ARBA" id="ARBA00022827"/>
    </source>
</evidence>
<dbReference type="InterPro" id="IPR009100">
    <property type="entry name" value="AcylCoA_DH/oxidase_NM_dom_sf"/>
</dbReference>
<dbReference type="InterPro" id="IPR006091">
    <property type="entry name" value="Acyl-CoA_Oxase/DH_mid-dom"/>
</dbReference>
<evidence type="ECO:0000259" key="6">
    <source>
        <dbReference type="Pfam" id="PF00441"/>
    </source>
</evidence>
<evidence type="ECO:0000313" key="9">
    <source>
        <dbReference type="EMBL" id="GIF57475.1"/>
    </source>
</evidence>
<gene>
    <name evidence="9" type="ORF">Air01nite_35700</name>
</gene>
<dbReference type="SUPFAM" id="SSF47203">
    <property type="entry name" value="Acyl-CoA dehydrogenase C-terminal domain-like"/>
    <property type="match status" value="1"/>
</dbReference>
<dbReference type="Pfam" id="PF02770">
    <property type="entry name" value="Acyl-CoA_dh_M"/>
    <property type="match status" value="1"/>
</dbReference>
<dbReference type="InterPro" id="IPR036250">
    <property type="entry name" value="AcylCo_DH-like_C"/>
</dbReference>
<dbReference type="Pfam" id="PF00441">
    <property type="entry name" value="Acyl-CoA_dh_1"/>
    <property type="match status" value="1"/>
</dbReference>
<evidence type="ECO:0000256" key="1">
    <source>
        <dbReference type="ARBA" id="ARBA00001974"/>
    </source>
</evidence>
<feature type="domain" description="Acyl-CoA dehydrogenase/oxidase C-terminal" evidence="6">
    <location>
        <begin position="233"/>
        <end position="381"/>
    </location>
</feature>
<comment type="caution">
    <text evidence="9">The sequence shown here is derived from an EMBL/GenBank/DDBJ whole genome shotgun (WGS) entry which is preliminary data.</text>
</comment>
<dbReference type="InterPro" id="IPR009075">
    <property type="entry name" value="AcylCo_DH/oxidase_C"/>
</dbReference>
<keyword evidence="3 5" id="KW-0285">Flavoprotein</keyword>
<evidence type="ECO:0000259" key="7">
    <source>
        <dbReference type="Pfam" id="PF02770"/>
    </source>
</evidence>
<evidence type="ECO:0000256" key="3">
    <source>
        <dbReference type="ARBA" id="ARBA00022630"/>
    </source>
</evidence>
<dbReference type="RefSeq" id="WP_203703685.1">
    <property type="nucleotide sequence ID" value="NZ_BAAALU010000010.1"/>
</dbReference>
<dbReference type="Gene3D" id="1.10.540.10">
    <property type="entry name" value="Acyl-CoA dehydrogenase/oxidase, N-terminal domain"/>
    <property type="match status" value="1"/>
</dbReference>
<proteinExistence type="inferred from homology"/>
<dbReference type="PANTHER" id="PTHR43884">
    <property type="entry name" value="ACYL-COA DEHYDROGENASE"/>
    <property type="match status" value="1"/>
</dbReference>
<feature type="domain" description="Acyl-CoA dehydrogenase/oxidase N-terminal" evidence="8">
    <location>
        <begin position="6"/>
        <end position="119"/>
    </location>
</feature>
<dbReference type="PANTHER" id="PTHR43884:SF12">
    <property type="entry name" value="ISOVALERYL-COA DEHYDROGENASE, MITOCHONDRIAL-RELATED"/>
    <property type="match status" value="1"/>
</dbReference>